<dbReference type="Proteomes" id="UP001589619">
    <property type="component" value="Unassembled WGS sequence"/>
</dbReference>
<feature type="transmembrane region" description="Helical" evidence="2">
    <location>
        <begin position="124"/>
        <end position="142"/>
    </location>
</feature>
<evidence type="ECO:0000256" key="2">
    <source>
        <dbReference type="SAM" id="Phobius"/>
    </source>
</evidence>
<dbReference type="RefSeq" id="WP_344904763.1">
    <property type="nucleotide sequence ID" value="NZ_BAAAYO010000002.1"/>
</dbReference>
<feature type="domain" description="Phosphatidic acid phosphatase type 2/haloperoxidase" evidence="3">
    <location>
        <begin position="185"/>
        <end position="270"/>
    </location>
</feature>
<feature type="compositionally biased region" description="Polar residues" evidence="1">
    <location>
        <begin position="324"/>
        <end position="336"/>
    </location>
</feature>
<keyword evidence="2" id="KW-0472">Membrane</keyword>
<dbReference type="PANTHER" id="PTHR31310:SF7">
    <property type="entry name" value="PA-PHOSPHATASE RELATED-FAMILY PROTEIN DDB_G0268928"/>
    <property type="match status" value="1"/>
</dbReference>
<comment type="caution">
    <text evidence="4">The sequence shown here is derived from an EMBL/GenBank/DDBJ whole genome shotgun (WGS) entry which is preliminary data.</text>
</comment>
<accession>A0ABV5VRN7</accession>
<keyword evidence="2" id="KW-0812">Transmembrane</keyword>
<keyword evidence="5" id="KW-1185">Reference proteome</keyword>
<evidence type="ECO:0000313" key="4">
    <source>
        <dbReference type="EMBL" id="MFB9750696.1"/>
    </source>
</evidence>
<feature type="region of interest" description="Disordered" evidence="1">
    <location>
        <begin position="292"/>
        <end position="336"/>
    </location>
</feature>
<dbReference type="InterPro" id="IPR036938">
    <property type="entry name" value="PAP2/HPO_sf"/>
</dbReference>
<name>A0ABV5VRN7_9BACL</name>
<feature type="transmembrane region" description="Helical" evidence="2">
    <location>
        <begin position="154"/>
        <end position="176"/>
    </location>
</feature>
<keyword evidence="2" id="KW-1133">Transmembrane helix</keyword>
<feature type="transmembrane region" description="Helical" evidence="2">
    <location>
        <begin position="196"/>
        <end position="217"/>
    </location>
</feature>
<dbReference type="Gene3D" id="1.20.144.10">
    <property type="entry name" value="Phosphatidic acid phosphatase type 2/haloperoxidase"/>
    <property type="match status" value="1"/>
</dbReference>
<feature type="transmembrane region" description="Helical" evidence="2">
    <location>
        <begin position="55"/>
        <end position="73"/>
    </location>
</feature>
<evidence type="ECO:0000313" key="5">
    <source>
        <dbReference type="Proteomes" id="UP001589619"/>
    </source>
</evidence>
<dbReference type="SUPFAM" id="SSF48317">
    <property type="entry name" value="Acid phosphatase/Vanadium-dependent haloperoxidase"/>
    <property type="match status" value="1"/>
</dbReference>
<protein>
    <submittedName>
        <fullName evidence="4">Phosphatase PAP2 family protein</fullName>
    </submittedName>
</protein>
<reference evidence="4 5" key="1">
    <citation type="submission" date="2024-09" db="EMBL/GenBank/DDBJ databases">
        <authorList>
            <person name="Sun Q."/>
            <person name="Mori K."/>
        </authorList>
    </citation>
    <scope>NUCLEOTIDE SEQUENCE [LARGE SCALE GENOMIC DNA]</scope>
    <source>
        <strain evidence="4 5">JCM 12520</strain>
    </source>
</reference>
<feature type="transmembrane region" description="Helical" evidence="2">
    <location>
        <begin position="224"/>
        <end position="244"/>
    </location>
</feature>
<dbReference type="EMBL" id="JBHMAG010000004">
    <property type="protein sequence ID" value="MFB9750696.1"/>
    <property type="molecule type" value="Genomic_DNA"/>
</dbReference>
<dbReference type="PANTHER" id="PTHR31310">
    <property type="match status" value="1"/>
</dbReference>
<proteinExistence type="predicted"/>
<evidence type="ECO:0000256" key="1">
    <source>
        <dbReference type="SAM" id="MobiDB-lite"/>
    </source>
</evidence>
<dbReference type="InterPro" id="IPR052185">
    <property type="entry name" value="IPC_Synthase-Related"/>
</dbReference>
<organism evidence="4 5">
    <name type="scientific">Paenibacillus hodogayensis</name>
    <dbReference type="NCBI Taxonomy" id="279208"/>
    <lineage>
        <taxon>Bacteria</taxon>
        <taxon>Bacillati</taxon>
        <taxon>Bacillota</taxon>
        <taxon>Bacilli</taxon>
        <taxon>Bacillales</taxon>
        <taxon>Paenibacillaceae</taxon>
        <taxon>Paenibacillus</taxon>
    </lineage>
</organism>
<evidence type="ECO:0000259" key="3">
    <source>
        <dbReference type="Pfam" id="PF01569"/>
    </source>
</evidence>
<dbReference type="InterPro" id="IPR000326">
    <property type="entry name" value="PAP2/HPO"/>
</dbReference>
<feature type="transmembrane region" description="Helical" evidence="2">
    <location>
        <begin position="28"/>
        <end position="43"/>
    </location>
</feature>
<dbReference type="Pfam" id="PF01569">
    <property type="entry name" value="PAP2"/>
    <property type="match status" value="1"/>
</dbReference>
<sequence>MTATKGYMTALVAAAAAIIFAITRVENWGVLCLLVLAVALFGARKDAKAISWGQFMPLGIAVLFVFFLIYHYANPMWHRVIGFQTANMRHIFQWNDIFNALPLNDAAFFRFWQPNWLTAYFQWVYNYGFALSYWICVIRAFFTKDVYKFGRYSLAGYLLQVPLILPFYNLILLQEVWFVQGTPDLLERALTPEQQFATAMNCFPSMHTSIAFAGFLLSMREKSVWYRWWVGTYCISIIVSTMYLKIHWVIDVIAGMAFAYGCVKLADWIVGTKGYAAFAASFERLGGRLHSRFSPSRKPDNGLTGRNTAAEPHDRQTRPDAPAQTGTTADPTSLAE</sequence>
<gene>
    <name evidence="4" type="ORF">ACFFNY_03840</name>
</gene>